<keyword evidence="3" id="KW-1185">Reference proteome</keyword>
<dbReference type="HAMAP" id="MF_00775">
    <property type="entry name" value="UPF0311"/>
    <property type="match status" value="1"/>
</dbReference>
<dbReference type="PANTHER" id="PTHR37315">
    <property type="entry name" value="UPF0311 PROTEIN BLR7842"/>
    <property type="match status" value="1"/>
</dbReference>
<dbReference type="PANTHER" id="PTHR37315:SF1">
    <property type="entry name" value="UPF0311 PROTEIN BLR7842"/>
    <property type="match status" value="1"/>
</dbReference>
<name>A0ABX1J2R8_9PSEU</name>
<gene>
    <name evidence="2" type="ORF">HFP15_13790</name>
</gene>
<dbReference type="Pfam" id="PF11578">
    <property type="entry name" value="DUF3237"/>
    <property type="match status" value="1"/>
</dbReference>
<dbReference type="Gene3D" id="2.40.160.20">
    <property type="match status" value="1"/>
</dbReference>
<dbReference type="EMBL" id="JAAXLS010000007">
    <property type="protein sequence ID" value="NKQ53954.1"/>
    <property type="molecule type" value="Genomic_DNA"/>
</dbReference>
<proteinExistence type="inferred from homology"/>
<dbReference type="Proteomes" id="UP000715441">
    <property type="component" value="Unassembled WGS sequence"/>
</dbReference>
<evidence type="ECO:0000313" key="2">
    <source>
        <dbReference type="EMBL" id="NKQ53954.1"/>
    </source>
</evidence>
<dbReference type="InterPro" id="IPR020915">
    <property type="entry name" value="UPF0311"/>
</dbReference>
<comment type="similarity">
    <text evidence="1">Belongs to the UPF0311 family.</text>
</comment>
<comment type="caution">
    <text evidence="2">The sequence shown here is derived from an EMBL/GenBank/DDBJ whole genome shotgun (WGS) entry which is preliminary data.</text>
</comment>
<reference evidence="2 3" key="1">
    <citation type="submission" date="2020-04" db="EMBL/GenBank/DDBJ databases">
        <title>Novel species.</title>
        <authorList>
            <person name="Teo W.F.A."/>
            <person name="Lipun K."/>
            <person name="Srisuk N."/>
            <person name="Duangmal K."/>
        </authorList>
    </citation>
    <scope>NUCLEOTIDE SEQUENCE [LARGE SCALE GENOMIC DNA]</scope>
    <source>
        <strain evidence="2 3">K13G38</strain>
    </source>
</reference>
<protein>
    <recommendedName>
        <fullName evidence="1">UPF0311 protein HFP15_13790</fullName>
    </recommendedName>
</protein>
<dbReference type="RefSeq" id="WP_168515382.1">
    <property type="nucleotide sequence ID" value="NZ_JAAXLS010000007.1"/>
</dbReference>
<accession>A0ABX1J2R8</accession>
<organism evidence="2 3">
    <name type="scientific">Amycolatopsis acididurans</name>
    <dbReference type="NCBI Taxonomy" id="2724524"/>
    <lineage>
        <taxon>Bacteria</taxon>
        <taxon>Bacillati</taxon>
        <taxon>Actinomycetota</taxon>
        <taxon>Actinomycetes</taxon>
        <taxon>Pseudonocardiales</taxon>
        <taxon>Pseudonocardiaceae</taxon>
        <taxon>Amycolatopsis</taxon>
    </lineage>
</organism>
<evidence type="ECO:0000313" key="3">
    <source>
        <dbReference type="Proteomes" id="UP000715441"/>
    </source>
</evidence>
<evidence type="ECO:0000256" key="1">
    <source>
        <dbReference type="HAMAP-Rule" id="MF_00775"/>
    </source>
</evidence>
<sequence length="155" mass="16431">MTAPRPGLEPLAHVEAGLGEPLDVGVTPHGHRRVVPIIGGTVAGTRFTGEILPGGADWQIIQPDGWVRIEARYTARARDGTLVSIVSRGVRHGPPEVMSALLAGESPDPAAYRFRTAVSFETAEDGPLSWLNHLIAVSSAIRAPAAVLLDLYEVT</sequence>